<protein>
    <submittedName>
        <fullName evidence="5">WASH-7_N domain-containing protein</fullName>
    </submittedName>
</protein>
<dbReference type="GO" id="GO:0007032">
    <property type="term" value="P:endosome organization"/>
    <property type="evidence" value="ECO:0007669"/>
    <property type="project" value="TreeGrafter"/>
</dbReference>
<dbReference type="GO" id="GO:0016197">
    <property type="term" value="P:endosomal transport"/>
    <property type="evidence" value="ECO:0007669"/>
    <property type="project" value="TreeGrafter"/>
</dbReference>
<dbReference type="WBParaSite" id="SBAD_0000752601-mRNA-1">
    <property type="protein sequence ID" value="SBAD_0000752601-mRNA-1"/>
    <property type="gene ID" value="SBAD_0000752601"/>
</dbReference>
<evidence type="ECO:0000259" key="2">
    <source>
        <dbReference type="Pfam" id="PF14745"/>
    </source>
</evidence>
<keyword evidence="4" id="KW-1185">Reference proteome</keyword>
<dbReference type="GO" id="GO:0005768">
    <property type="term" value="C:endosome"/>
    <property type="evidence" value="ECO:0007669"/>
    <property type="project" value="TreeGrafter"/>
</dbReference>
<evidence type="ECO:0000313" key="3">
    <source>
        <dbReference type="EMBL" id="VDP12463.1"/>
    </source>
</evidence>
<dbReference type="GO" id="GO:0071203">
    <property type="term" value="C:WASH complex"/>
    <property type="evidence" value="ECO:0007669"/>
    <property type="project" value="InterPro"/>
</dbReference>
<organism evidence="5">
    <name type="scientific">Soboliphyme baturini</name>
    <dbReference type="NCBI Taxonomy" id="241478"/>
    <lineage>
        <taxon>Eukaryota</taxon>
        <taxon>Metazoa</taxon>
        <taxon>Ecdysozoa</taxon>
        <taxon>Nematoda</taxon>
        <taxon>Enoplea</taxon>
        <taxon>Dorylaimia</taxon>
        <taxon>Dioctophymatida</taxon>
        <taxon>Dioctophymatoidea</taxon>
        <taxon>Soboliphymatidae</taxon>
        <taxon>Soboliphyme</taxon>
    </lineage>
</organism>
<evidence type="ECO:0000313" key="5">
    <source>
        <dbReference type="WBParaSite" id="SBAD_0000752601-mRNA-1"/>
    </source>
</evidence>
<dbReference type="EMBL" id="UZAM01010461">
    <property type="protein sequence ID" value="VDP12463.1"/>
    <property type="molecule type" value="Genomic_DNA"/>
</dbReference>
<feature type="domain" description="WASH complex subunit 4 N-terminal" evidence="2">
    <location>
        <begin position="7"/>
        <end position="302"/>
    </location>
</feature>
<dbReference type="InterPro" id="IPR028282">
    <property type="entry name" value="WASH-7_central"/>
</dbReference>
<dbReference type="PANTHER" id="PTHR31409:SF0">
    <property type="entry name" value="WASH COMPLEX SUBUNIT 4"/>
    <property type="match status" value="1"/>
</dbReference>
<dbReference type="AlphaFoldDB" id="A0A183IUF7"/>
<evidence type="ECO:0000259" key="1">
    <source>
        <dbReference type="Pfam" id="PF14744"/>
    </source>
</evidence>
<dbReference type="Proteomes" id="UP000270296">
    <property type="component" value="Unassembled WGS sequence"/>
</dbReference>
<accession>A0A183IUF7</accession>
<feature type="domain" description="WASH complex subunit 7 central" evidence="1">
    <location>
        <begin position="321"/>
        <end position="439"/>
    </location>
</feature>
<sequence length="454" mass="52104">MDHEWRMTDLHLYPMIDVLGRLLAMLVCVDEAVSGNSCIRKHWSFYLRSVHLVHRNSVKFGMFDSPIEALVNVLMKVDLQIMSGYVLQNSFPISFGSDNPTFGENMLKEFVHAVKWSKKRFELSVACDAPYHEHLVALCSLACFLHSVFNAVDQKCLRVLMECCRKAPVVVLCNCVAFCPAKFLLRKISVGIRSFDIAAFDSSISQHPSLFQQRCGDVKRAFERLRLAVLRLQLEVGGFRRWQDNSVAELQRRNDLFLNGLSAAAFVGEHVRTLLALISEDAQFIDKRVLLLLFRIVDQLKARTVPVHFVREACDCSFVAFYRSLVPLYFGLCLKSTEVSYVLDLQSFFAALNDSCKMLRDGICHEADAAATVFEHDVWHEFEQVLMRYLCQEVENDLRLSLFSESPVENEQRFSNHKLYYSLIHHRPIYFSGKYLDISGNYSLVNALNQKPAR</sequence>
<dbReference type="PANTHER" id="PTHR31409">
    <property type="entry name" value="WASH COMPLEX SUBUNIT 4"/>
    <property type="match status" value="1"/>
</dbReference>
<gene>
    <name evidence="3" type="ORF">SBAD_LOCUS7254</name>
</gene>
<evidence type="ECO:0000313" key="4">
    <source>
        <dbReference type="Proteomes" id="UP000270296"/>
    </source>
</evidence>
<dbReference type="InterPro" id="IPR028191">
    <property type="entry name" value="WASH-4_N"/>
</dbReference>
<dbReference type="Pfam" id="PF14745">
    <property type="entry name" value="WASH-4_N"/>
    <property type="match status" value="1"/>
</dbReference>
<reference evidence="5" key="1">
    <citation type="submission" date="2016-06" db="UniProtKB">
        <authorList>
            <consortium name="WormBaseParasite"/>
        </authorList>
    </citation>
    <scope>IDENTIFICATION</scope>
</reference>
<reference evidence="3 4" key="2">
    <citation type="submission" date="2018-11" db="EMBL/GenBank/DDBJ databases">
        <authorList>
            <consortium name="Pathogen Informatics"/>
        </authorList>
    </citation>
    <scope>NUCLEOTIDE SEQUENCE [LARGE SCALE GENOMIC DNA]</scope>
</reference>
<name>A0A183IUF7_9BILA</name>
<dbReference type="InterPro" id="IPR027307">
    <property type="entry name" value="WASH7"/>
</dbReference>
<dbReference type="Pfam" id="PF14744">
    <property type="entry name" value="WASH-7_mid"/>
    <property type="match status" value="1"/>
</dbReference>
<proteinExistence type="predicted"/>